<dbReference type="RefSeq" id="XP_001734315.1">
    <property type="nucleotide sequence ID" value="XM_001734263.1"/>
</dbReference>
<gene>
    <name evidence="1" type="ORF">EDI_119680</name>
</gene>
<dbReference type="InterPro" id="IPR032675">
    <property type="entry name" value="LRR_dom_sf"/>
</dbReference>
<organism evidence="2">
    <name type="scientific">Entamoeba dispar (strain ATCC PRA-260 / SAW760)</name>
    <dbReference type="NCBI Taxonomy" id="370354"/>
    <lineage>
        <taxon>Eukaryota</taxon>
        <taxon>Amoebozoa</taxon>
        <taxon>Evosea</taxon>
        <taxon>Archamoebae</taxon>
        <taxon>Mastigamoebida</taxon>
        <taxon>Entamoebidae</taxon>
        <taxon>Entamoeba</taxon>
    </lineage>
</organism>
<dbReference type="Proteomes" id="UP000008076">
    <property type="component" value="Unassembled WGS sequence"/>
</dbReference>
<dbReference type="KEGG" id="edi:EDI_119680"/>
<dbReference type="Pfam" id="PF13306">
    <property type="entry name" value="LRR_5"/>
    <property type="match status" value="2"/>
</dbReference>
<dbReference type="VEuPathDB" id="AmoebaDB:EDI_119680"/>
<name>B0E7F7_ENTDS</name>
<sequence length="298" mass="34290">MSQLTTQELIKVVDYFETFEDFKKLILCNKKIAKLMNEITLSPFHLPVEYLKFFPHLTKQQINKPELEKIPGMKEYIILYPVSFHKYHKHSCNKQLYYTKIEFTSEEQKEFGASIPSECTSINDNCFNNSDITEITLPRNIKHISLNSFLHCTQLKNIYVTSSKIFYPRVSYLMSKLITQTNGIICNDIVFTLEDRIHSTLSNGKITNIAFIPKGIQEIGQSCFENCPQYEKVSIPQTVGFIHNNAFTGCLFLQTITLPNSLLSIDDFAFSNCVSLKEIILPSFLSKLGKMPFLVVLH</sequence>
<evidence type="ECO:0000313" key="1">
    <source>
        <dbReference type="EMBL" id="EDR29528.1"/>
    </source>
</evidence>
<dbReference type="Gene3D" id="3.80.10.10">
    <property type="entry name" value="Ribonuclease Inhibitor"/>
    <property type="match status" value="2"/>
</dbReference>
<dbReference type="OrthoDB" id="6363818at2759"/>
<dbReference type="PANTHER" id="PTHR45661">
    <property type="entry name" value="SURFACE ANTIGEN"/>
    <property type="match status" value="1"/>
</dbReference>
<dbReference type="SUPFAM" id="SSF52058">
    <property type="entry name" value="L domain-like"/>
    <property type="match status" value="1"/>
</dbReference>
<dbReference type="GeneID" id="5879226"/>
<dbReference type="InterPro" id="IPR053139">
    <property type="entry name" value="Surface_bspA-like"/>
</dbReference>
<evidence type="ECO:0008006" key="3">
    <source>
        <dbReference type="Google" id="ProtNLM"/>
    </source>
</evidence>
<dbReference type="EMBL" id="DS548017">
    <property type="protein sequence ID" value="EDR29528.1"/>
    <property type="molecule type" value="Genomic_DNA"/>
</dbReference>
<dbReference type="InterPro" id="IPR026906">
    <property type="entry name" value="LRR_5"/>
</dbReference>
<evidence type="ECO:0000313" key="2">
    <source>
        <dbReference type="Proteomes" id="UP000008076"/>
    </source>
</evidence>
<proteinExistence type="predicted"/>
<keyword evidence="2" id="KW-1185">Reference proteome</keyword>
<dbReference type="PANTHER" id="PTHR45661:SF3">
    <property type="entry name" value="IG-LIKE DOMAIN-CONTAINING PROTEIN"/>
    <property type="match status" value="1"/>
</dbReference>
<dbReference type="AlphaFoldDB" id="B0E7F7"/>
<reference evidence="2" key="1">
    <citation type="submission" date="2007-12" db="EMBL/GenBank/DDBJ databases">
        <title>Annotation of Entamoeba dispar SAW760.</title>
        <authorList>
            <person name="Lorenzi H."/>
            <person name="Inman J."/>
            <person name="Schobel S."/>
            <person name="Amedeo P."/>
            <person name="Caler E."/>
        </authorList>
    </citation>
    <scope>NUCLEOTIDE SEQUENCE [LARGE SCALE GENOMIC DNA]</scope>
    <source>
        <strain evidence="2">ATCC PRA-260 / SAW760</strain>
    </source>
</reference>
<accession>B0E7F7</accession>
<dbReference type="eggNOG" id="ENOG502RFG9">
    <property type="taxonomic scope" value="Eukaryota"/>
</dbReference>
<protein>
    <recommendedName>
        <fullName evidence="3">Leucine rich repeat containing protein BspA family protein</fullName>
    </recommendedName>
</protein>